<accession>A0A314Z1W5</accession>
<gene>
    <name evidence="10" type="ORF">Pyn_19575</name>
</gene>
<comment type="similarity">
    <text evidence="2 7">Belongs to the peptidase S8 family.</text>
</comment>
<comment type="subcellular location">
    <subcellularLocation>
        <location evidence="1">Secreted</location>
    </subcellularLocation>
</comment>
<dbReference type="AlphaFoldDB" id="A0A314Z1W5"/>
<proteinExistence type="inferred from homology"/>
<evidence type="ECO:0000256" key="4">
    <source>
        <dbReference type="ARBA" id="ARBA00022729"/>
    </source>
</evidence>
<evidence type="ECO:0000256" key="3">
    <source>
        <dbReference type="ARBA" id="ARBA00022670"/>
    </source>
</evidence>
<evidence type="ECO:0000313" key="10">
    <source>
        <dbReference type="EMBL" id="PQQ14265.1"/>
    </source>
</evidence>
<keyword evidence="6" id="KW-0720">Serine protease</keyword>
<feature type="domain" description="Peptidase S8/S53" evidence="8">
    <location>
        <begin position="26"/>
        <end position="137"/>
    </location>
</feature>
<dbReference type="GO" id="GO:0006508">
    <property type="term" value="P:proteolysis"/>
    <property type="evidence" value="ECO:0007669"/>
    <property type="project" value="UniProtKB-KW"/>
</dbReference>
<reference evidence="10 11" key="1">
    <citation type="submission" date="2018-02" db="EMBL/GenBank/DDBJ databases">
        <title>Draft genome of wild Prunus yedoensis var. nudiflora.</title>
        <authorList>
            <person name="Baek S."/>
            <person name="Kim J.-H."/>
            <person name="Choi K."/>
            <person name="Kim G.-B."/>
            <person name="Cho A."/>
            <person name="Jang H."/>
            <person name="Shin C.-H."/>
            <person name="Yu H.-J."/>
            <person name="Mun J.-H."/>
        </authorList>
    </citation>
    <scope>NUCLEOTIDE SEQUENCE [LARGE SCALE GENOMIC DNA]</scope>
    <source>
        <strain evidence="11">cv. Jeju island</strain>
        <tissue evidence="10">Leaf</tissue>
    </source>
</reference>
<dbReference type="InterPro" id="IPR036852">
    <property type="entry name" value="Peptidase_S8/S53_dom_sf"/>
</dbReference>
<dbReference type="InterPro" id="IPR000209">
    <property type="entry name" value="Peptidase_S8/S53_dom"/>
</dbReference>
<dbReference type="Gene3D" id="3.50.30.30">
    <property type="match status" value="1"/>
</dbReference>
<dbReference type="InterPro" id="IPR041469">
    <property type="entry name" value="Subtilisin-like_FN3"/>
</dbReference>
<dbReference type="SUPFAM" id="SSF52743">
    <property type="entry name" value="Subtilisin-like"/>
    <property type="match status" value="1"/>
</dbReference>
<dbReference type="Pfam" id="PF17766">
    <property type="entry name" value="fn3_6"/>
    <property type="match status" value="1"/>
</dbReference>
<keyword evidence="5" id="KW-0378">Hydrolase</keyword>
<feature type="domain" description="Subtilisin-like protease fibronectin type-III" evidence="9">
    <location>
        <begin position="193"/>
        <end position="292"/>
    </location>
</feature>
<organism evidence="10 11">
    <name type="scientific">Prunus yedoensis var. nudiflora</name>
    <dbReference type="NCBI Taxonomy" id="2094558"/>
    <lineage>
        <taxon>Eukaryota</taxon>
        <taxon>Viridiplantae</taxon>
        <taxon>Streptophyta</taxon>
        <taxon>Embryophyta</taxon>
        <taxon>Tracheophyta</taxon>
        <taxon>Spermatophyta</taxon>
        <taxon>Magnoliopsida</taxon>
        <taxon>eudicotyledons</taxon>
        <taxon>Gunneridae</taxon>
        <taxon>Pentapetalae</taxon>
        <taxon>rosids</taxon>
        <taxon>fabids</taxon>
        <taxon>Rosales</taxon>
        <taxon>Rosaceae</taxon>
        <taxon>Amygdaloideae</taxon>
        <taxon>Amygdaleae</taxon>
        <taxon>Prunus</taxon>
    </lineage>
</organism>
<dbReference type="PANTHER" id="PTHR10795">
    <property type="entry name" value="PROPROTEIN CONVERTASE SUBTILISIN/KEXIN"/>
    <property type="match status" value="1"/>
</dbReference>
<name>A0A314Z1W5_PRUYE</name>
<sequence length="328" mass="35121">MKPTCFRNPIATILVSDPEHDKDVMAPSIASFSSRGPNPLTPDILKPDLTAPGVDILAAWSPVAPPSESFYKDTRSVKYNIISGTSMSCPHVSGAAAYLKAAHPSWSAAAIKSALMTTATVLDSKKHADLEFAYGSGQINPLKAVNPGLIFDASEADYINFLCKQGYDSTTLRIITGDKNSSCGSTKPGKAWDLNYPSFSLQLEDGQEIKAEFTRTVTNVGSPNSTYIIASFSPLSTITVSVSPSTLSFSSVGEKKSFTVKVTGPKISQQPIISGSIVLSDGVHKVRAPLAVYTFLPGSVYISSSASQNKKRFKGSSSYHRNRMLRHT</sequence>
<dbReference type="Proteomes" id="UP000250321">
    <property type="component" value="Unassembled WGS sequence"/>
</dbReference>
<keyword evidence="11" id="KW-1185">Reference proteome</keyword>
<dbReference type="STRING" id="2094558.A0A314Z1W5"/>
<dbReference type="GO" id="GO:0005576">
    <property type="term" value="C:extracellular region"/>
    <property type="evidence" value="ECO:0007669"/>
    <property type="project" value="UniProtKB-SubCell"/>
</dbReference>
<protein>
    <recommendedName>
        <fullName evidence="12">Cucumisin</fullName>
    </recommendedName>
</protein>
<keyword evidence="3" id="KW-0645">Protease</keyword>
<evidence type="ECO:0000256" key="7">
    <source>
        <dbReference type="PROSITE-ProRule" id="PRU01240"/>
    </source>
</evidence>
<comment type="caution">
    <text evidence="10">The sequence shown here is derived from an EMBL/GenBank/DDBJ whole genome shotgun (WGS) entry which is preliminary data.</text>
</comment>
<evidence type="ECO:0000256" key="6">
    <source>
        <dbReference type="ARBA" id="ARBA00022825"/>
    </source>
</evidence>
<dbReference type="InterPro" id="IPR045051">
    <property type="entry name" value="SBT"/>
</dbReference>
<dbReference type="PROSITE" id="PS51892">
    <property type="entry name" value="SUBTILASE"/>
    <property type="match status" value="1"/>
</dbReference>
<keyword evidence="4" id="KW-0732">Signal</keyword>
<dbReference type="Pfam" id="PF00082">
    <property type="entry name" value="Peptidase_S8"/>
    <property type="match status" value="1"/>
</dbReference>
<evidence type="ECO:0000259" key="9">
    <source>
        <dbReference type="Pfam" id="PF17766"/>
    </source>
</evidence>
<dbReference type="EMBL" id="PJQY01000267">
    <property type="protein sequence ID" value="PQQ14265.1"/>
    <property type="molecule type" value="Genomic_DNA"/>
</dbReference>
<evidence type="ECO:0000256" key="5">
    <source>
        <dbReference type="ARBA" id="ARBA00022801"/>
    </source>
</evidence>
<dbReference type="Gene3D" id="3.40.50.200">
    <property type="entry name" value="Peptidase S8/S53 domain"/>
    <property type="match status" value="1"/>
</dbReference>
<evidence type="ECO:0000259" key="8">
    <source>
        <dbReference type="Pfam" id="PF00082"/>
    </source>
</evidence>
<evidence type="ECO:0000313" key="11">
    <source>
        <dbReference type="Proteomes" id="UP000250321"/>
    </source>
</evidence>
<dbReference type="Gene3D" id="2.60.40.2310">
    <property type="match status" value="1"/>
</dbReference>
<comment type="caution">
    <text evidence="7">Lacks conserved residue(s) required for the propagation of feature annotation.</text>
</comment>
<dbReference type="OrthoDB" id="206201at2759"/>
<evidence type="ECO:0000256" key="1">
    <source>
        <dbReference type="ARBA" id="ARBA00004613"/>
    </source>
</evidence>
<evidence type="ECO:0008006" key="12">
    <source>
        <dbReference type="Google" id="ProtNLM"/>
    </source>
</evidence>
<dbReference type="GO" id="GO:0004252">
    <property type="term" value="F:serine-type endopeptidase activity"/>
    <property type="evidence" value="ECO:0007669"/>
    <property type="project" value="InterPro"/>
</dbReference>
<dbReference type="InterPro" id="IPR023828">
    <property type="entry name" value="Peptidase_S8_Ser-AS"/>
</dbReference>
<dbReference type="PROSITE" id="PS00138">
    <property type="entry name" value="SUBTILASE_SER"/>
    <property type="match status" value="1"/>
</dbReference>
<evidence type="ECO:0000256" key="2">
    <source>
        <dbReference type="ARBA" id="ARBA00011073"/>
    </source>
</evidence>